<dbReference type="OrthoDB" id="8255609at2"/>
<dbReference type="RefSeq" id="WP_111421945.1">
    <property type="nucleotide sequence ID" value="NZ_NPEX01000302.1"/>
</dbReference>
<protein>
    <submittedName>
        <fullName evidence="2">Uncharacterized protein</fullName>
    </submittedName>
</protein>
<organism evidence="2 3">
    <name type="scientific">Rhodoplanes roseus</name>
    <dbReference type="NCBI Taxonomy" id="29409"/>
    <lineage>
        <taxon>Bacteria</taxon>
        <taxon>Pseudomonadati</taxon>
        <taxon>Pseudomonadota</taxon>
        <taxon>Alphaproteobacteria</taxon>
        <taxon>Hyphomicrobiales</taxon>
        <taxon>Nitrobacteraceae</taxon>
        <taxon>Rhodoplanes</taxon>
    </lineage>
</organism>
<dbReference type="AlphaFoldDB" id="A0A327KK98"/>
<feature type="region of interest" description="Disordered" evidence="1">
    <location>
        <begin position="1"/>
        <end position="20"/>
    </location>
</feature>
<name>A0A327KK98_9BRAD</name>
<gene>
    <name evidence="2" type="ORF">CH341_26245</name>
</gene>
<evidence type="ECO:0000313" key="2">
    <source>
        <dbReference type="EMBL" id="RAI39240.1"/>
    </source>
</evidence>
<proteinExistence type="predicted"/>
<dbReference type="EMBL" id="NPEX01000302">
    <property type="protein sequence ID" value="RAI39240.1"/>
    <property type="molecule type" value="Genomic_DNA"/>
</dbReference>
<evidence type="ECO:0000313" key="3">
    <source>
        <dbReference type="Proteomes" id="UP000249130"/>
    </source>
</evidence>
<dbReference type="Proteomes" id="UP000249130">
    <property type="component" value="Unassembled WGS sequence"/>
</dbReference>
<reference evidence="2 3" key="1">
    <citation type="submission" date="2017-07" db="EMBL/GenBank/DDBJ databases">
        <title>Draft Genome Sequences of Select Purple Nonsulfur Bacteria.</title>
        <authorList>
            <person name="Lasarre B."/>
            <person name="Mckinlay J.B."/>
        </authorList>
    </citation>
    <scope>NUCLEOTIDE SEQUENCE [LARGE SCALE GENOMIC DNA]</scope>
    <source>
        <strain evidence="2 3">DSM 5909</strain>
    </source>
</reference>
<accession>A0A327KK98</accession>
<evidence type="ECO:0000256" key="1">
    <source>
        <dbReference type="SAM" id="MobiDB-lite"/>
    </source>
</evidence>
<keyword evidence="3" id="KW-1185">Reference proteome</keyword>
<comment type="caution">
    <text evidence="2">The sequence shown here is derived from an EMBL/GenBank/DDBJ whole genome shotgun (WGS) entry which is preliminary data.</text>
</comment>
<sequence>MHAPKKPEGDPTPADTFTLGRGRLAKISAVEGIETSPESREMFAEFEGRGLSPEQRRAAIYEKHTRKV</sequence>